<feature type="region of interest" description="Disordered" evidence="12">
    <location>
        <begin position="111"/>
        <end position="130"/>
    </location>
</feature>
<dbReference type="GO" id="GO:0045944">
    <property type="term" value="P:positive regulation of transcription by RNA polymerase II"/>
    <property type="evidence" value="ECO:0007669"/>
    <property type="project" value="TreeGrafter"/>
</dbReference>
<comment type="function">
    <text evidence="9 11">Component of the SRB8-11 complex. The SRB8-11 complex is a regulatory module of the Mediator complex which is itself involved in regulation of basal and activated RNA polymerase II-dependent transcription. The SRB8-11 complex may be involved in the transcriptional repression of a subset of genes regulated by Mediator. It may inhibit the association of the Mediator complex with RNA polymerase II to form the holoenzyme complex.</text>
</comment>
<feature type="domain" description="Mediator complex subunit Med13 C-terminal" evidence="13">
    <location>
        <begin position="1356"/>
        <end position="1529"/>
    </location>
</feature>
<comment type="similarity">
    <text evidence="2 11">Belongs to the Mediator complex subunit 13 family.</text>
</comment>
<dbReference type="PANTHER" id="PTHR48249">
    <property type="entry name" value="MEDIATOR OF RNA POLYMERASE II TRANSCRIPTION SUBUNIT 13"/>
    <property type="match status" value="1"/>
</dbReference>
<comment type="subunit">
    <text evidence="11">Component of the SRB8-11 complex, which itself associates with the Mediator complex.</text>
</comment>
<evidence type="ECO:0000259" key="15">
    <source>
        <dbReference type="Pfam" id="PF18296"/>
    </source>
</evidence>
<feature type="domain" description="Mediator complex subunit Med13 C-terminal" evidence="13">
    <location>
        <begin position="1145"/>
        <end position="1342"/>
    </location>
</feature>
<dbReference type="EMBL" id="NCSJ02000012">
    <property type="protein sequence ID" value="RFU35149.1"/>
    <property type="molecule type" value="Genomic_DNA"/>
</dbReference>
<name>A0A3E2HP48_SCYLI</name>
<evidence type="ECO:0000259" key="14">
    <source>
        <dbReference type="Pfam" id="PF11597"/>
    </source>
</evidence>
<dbReference type="OMA" id="DRCTLFG"/>
<sequence>MEPGDYLTNALSVSSYSSIQYEYLELSIPSRLSRQHLHQVESSWREEGALVYRDQLGEGIWLFQSASHPNKGSTGESSIVDSSNIIEARGISLSLKDRGVYEPANLARGKSTTVSNFGSPTPTSSPSSSLESSARNAYIFLNSKAVQTNAQNSAHEPLTGSPGAKSGISQDNLLAMKDIHALFISAVLSSVSYFLCRDCGFIPLNSRTFVMRTLSCPDPSIVLATIDVNLTSLGTLVVKAFSEKALGIEGVQTGFNLSKSPLIKTRGPPMGTPLWLGPTGNPARFHSFFDEKQIRGSSSLPQSQISPTSQSFYEPDSVMVSSWRAECLEWLSVKGLDPSKVEQKGWVMVQILKQDSPQFTRHYNGVRTNEDVAIIPWPASLCFQISGMEGPNFMPSRTQIPLHNPLSFAEEWFTGQDVRAATKLKRQKEKQNSEASSKERAESDSRAQLLTGHSPAALRRSSNAGAVYPTPPDGVNHPVGATPSFDGTVSSPGNANQLFTNENDIVPPTNMADTEAGSGSPGVGMDVILHEEDGSIDKGGLLNSAAVEQEDTLMEDLTDTANVEQHQTKLSPSRHGAEQTKPVQGIHESNALNGVPLQPSEPVITPPFNMTTIFKQFFPEIPKELSHVSVQQQRRTSIFNKLQFEASLKSVNEKYELHGRFDYSDNDQGQQPLHFSDLPRTDYLSRRRRTFIEEHNIHSAAEILIPKIASTEIEEEDLDIDSPKDSAVSSRVSDQDDVSYITDANTLNPTSGIKRKRNIEDEEQDDIASSLGALMVDYDRSLGSPASFSASNLHLFASDPGDWPLGAYFSIPGPETQYRALSDSDYVATAQIIADQAISGTFRLPQVVEERKNDTCTGFSTARDLAQCLVQATKSCLNGATVCNMASYLDIQGIPVLTQGMRMQPRPLPVARAAQNSEAGRSKSLFTLPPPEIEVQRSDSKLTILPSAVNFWETLGLSPSEGSKDVEALCVYPNLDGVVNAASTFLDEMRSVYESYKLGTHDRIVSKEAIGGLLSFDAELCQRPAESLNFGDLKETTLRISKILSSLSAEGSSQKNLVVYFIYPVNNDSLLMHICASFKLLFDFYRKALVEKKLAASNELVLQLIPLDLVASATSIKIPSPTEYVKLAMQVYDRCVNFASSSSPPAILLDQPLPKTIDFKLSTNQSASVLQENTCLHVAYAQSIDDRWITAAWTDNRGNRQMTSSYCLGRKHEALSRTFSEVANEVWQTTLDIVSQKKIHWRIMIAKAGTMDQMEIDCWISLAAAASDIQVSLTLITAKSEPSLRLLPTPSTLQPPTHISQTVMTPVSTPQTVTTSIVSPESTQTIDPSSGHENPSATESLTVPSEAVMNAQVSMASNEGGVAAHMSGRSPGNAAAIQNVVASPENVSTPARDTPGSAPTPAVDSPANPGTPGDISSEPDIDARIIDYTDECWGAILSHRLNNSNSLLDLNLALISGYIIKRGGTSSDEPPVLLEINIVHSDVIGNTRTFYEGLLREIIGYYRGLGTLARVRGVVDPVKDGRPWHIAAAEKAVKALYMLL</sequence>
<feature type="compositionally biased region" description="Polar residues" evidence="12">
    <location>
        <begin position="1321"/>
        <end position="1340"/>
    </location>
</feature>
<evidence type="ECO:0000256" key="12">
    <source>
        <dbReference type="SAM" id="MobiDB-lite"/>
    </source>
</evidence>
<feature type="region of interest" description="Disordered" evidence="12">
    <location>
        <begin position="1306"/>
        <end position="1340"/>
    </location>
</feature>
<dbReference type="InterPro" id="IPR051139">
    <property type="entry name" value="Mediator_complx_sub13"/>
</dbReference>
<keyword evidence="4 11" id="KW-0678">Repressor</keyword>
<evidence type="ECO:0000256" key="11">
    <source>
        <dbReference type="RuleBase" id="RU364134"/>
    </source>
</evidence>
<evidence type="ECO:0000259" key="13">
    <source>
        <dbReference type="Pfam" id="PF06333"/>
    </source>
</evidence>
<keyword evidence="17" id="KW-1185">Reference proteome</keyword>
<accession>A0A3E2HP48</accession>
<evidence type="ECO:0000256" key="2">
    <source>
        <dbReference type="ARBA" id="ARBA00009354"/>
    </source>
</evidence>
<feature type="non-terminal residue" evidence="16">
    <location>
        <position position="1"/>
    </location>
</feature>
<feature type="compositionally biased region" description="Low complexity" evidence="12">
    <location>
        <begin position="1306"/>
        <end position="1320"/>
    </location>
</feature>
<dbReference type="OrthoDB" id="103819at2759"/>
<evidence type="ECO:0000313" key="17">
    <source>
        <dbReference type="Proteomes" id="UP000258309"/>
    </source>
</evidence>
<comment type="caution">
    <text evidence="16">The sequence shown here is derived from an EMBL/GenBank/DDBJ whole genome shotgun (WGS) entry which is preliminary data.</text>
</comment>
<dbReference type="Pfam" id="PF11597">
    <property type="entry name" value="Med13_N"/>
    <property type="match status" value="1"/>
</dbReference>
<evidence type="ECO:0000256" key="7">
    <source>
        <dbReference type="ARBA" id="ARBA00023163"/>
    </source>
</evidence>
<keyword evidence="7 11" id="KW-0804">Transcription</keyword>
<evidence type="ECO:0000313" key="16">
    <source>
        <dbReference type="EMBL" id="RFU35149.1"/>
    </source>
</evidence>
<keyword evidence="5 11" id="KW-0805">Transcription regulation</keyword>
<feature type="compositionally biased region" description="Basic and acidic residues" evidence="12">
    <location>
        <begin position="429"/>
        <end position="445"/>
    </location>
</feature>
<evidence type="ECO:0000256" key="3">
    <source>
        <dbReference type="ARBA" id="ARBA00019618"/>
    </source>
</evidence>
<organism evidence="16 17">
    <name type="scientific">Scytalidium lignicola</name>
    <name type="common">Hyphomycete</name>
    <dbReference type="NCBI Taxonomy" id="5539"/>
    <lineage>
        <taxon>Eukaryota</taxon>
        <taxon>Fungi</taxon>
        <taxon>Dikarya</taxon>
        <taxon>Ascomycota</taxon>
        <taxon>Pezizomycotina</taxon>
        <taxon>Leotiomycetes</taxon>
        <taxon>Leotiomycetes incertae sedis</taxon>
        <taxon>Scytalidium</taxon>
    </lineage>
</organism>
<evidence type="ECO:0000256" key="6">
    <source>
        <dbReference type="ARBA" id="ARBA00023159"/>
    </source>
</evidence>
<dbReference type="InterPro" id="IPR021643">
    <property type="entry name" value="Mediator_Med13_N"/>
</dbReference>
<feature type="domain" description="MID" evidence="15">
    <location>
        <begin position="964"/>
        <end position="1135"/>
    </location>
</feature>
<keyword evidence="6 11" id="KW-0010">Activator</keyword>
<reference evidence="16 17" key="1">
    <citation type="submission" date="2018-05" db="EMBL/GenBank/DDBJ databases">
        <title>Draft genome sequence of Scytalidium lignicola DSM 105466, a ubiquitous saprotrophic fungus.</title>
        <authorList>
            <person name="Buettner E."/>
            <person name="Gebauer A.M."/>
            <person name="Hofrichter M."/>
            <person name="Liers C."/>
            <person name="Kellner H."/>
        </authorList>
    </citation>
    <scope>NUCLEOTIDE SEQUENCE [LARGE SCALE GENOMIC DNA]</scope>
    <source>
        <strain evidence="16 17">DSM 105466</strain>
    </source>
</reference>
<feature type="region of interest" description="Disordered" evidence="12">
    <location>
        <begin position="423"/>
        <end position="472"/>
    </location>
</feature>
<feature type="non-terminal residue" evidence="16">
    <location>
        <position position="1540"/>
    </location>
</feature>
<dbReference type="STRING" id="5539.A0A3E2HP48"/>
<evidence type="ECO:0000256" key="5">
    <source>
        <dbReference type="ARBA" id="ARBA00023015"/>
    </source>
</evidence>
<evidence type="ECO:0000256" key="1">
    <source>
        <dbReference type="ARBA" id="ARBA00004123"/>
    </source>
</evidence>
<dbReference type="InterPro" id="IPR041285">
    <property type="entry name" value="MID_MedPIWI"/>
</dbReference>
<dbReference type="Pfam" id="PF06333">
    <property type="entry name" value="Med13_C"/>
    <property type="match status" value="2"/>
</dbReference>
<feature type="region of interest" description="Disordered" evidence="12">
    <location>
        <begin position="1386"/>
        <end position="1419"/>
    </location>
</feature>
<dbReference type="GO" id="GO:0003713">
    <property type="term" value="F:transcription coactivator activity"/>
    <property type="evidence" value="ECO:0007669"/>
    <property type="project" value="TreeGrafter"/>
</dbReference>
<evidence type="ECO:0000256" key="8">
    <source>
        <dbReference type="ARBA" id="ARBA00023242"/>
    </source>
</evidence>
<feature type="compositionally biased region" description="Low complexity" evidence="12">
    <location>
        <begin position="119"/>
        <end position="130"/>
    </location>
</feature>
<dbReference type="Proteomes" id="UP000258309">
    <property type="component" value="Unassembled WGS sequence"/>
</dbReference>
<dbReference type="InterPro" id="IPR009401">
    <property type="entry name" value="Med13_C"/>
</dbReference>
<dbReference type="PANTHER" id="PTHR48249:SF3">
    <property type="entry name" value="MEDIATOR OF RNA POLYMERASE II TRANSCRIPTION SUBUNIT 13"/>
    <property type="match status" value="1"/>
</dbReference>
<evidence type="ECO:0000256" key="4">
    <source>
        <dbReference type="ARBA" id="ARBA00022491"/>
    </source>
</evidence>
<feature type="domain" description="Mediator complex subunit Med13 N-terminal" evidence="14">
    <location>
        <begin position="3"/>
        <end position="383"/>
    </location>
</feature>
<evidence type="ECO:0000256" key="10">
    <source>
        <dbReference type="ARBA" id="ARBA00032008"/>
    </source>
</evidence>
<evidence type="ECO:0000256" key="9">
    <source>
        <dbReference type="ARBA" id="ARBA00025661"/>
    </source>
</evidence>
<dbReference type="GO" id="GO:0016592">
    <property type="term" value="C:mediator complex"/>
    <property type="evidence" value="ECO:0007669"/>
    <property type="project" value="InterPro"/>
</dbReference>
<comment type="subcellular location">
    <subcellularLocation>
        <location evidence="1 11">Nucleus</location>
    </subcellularLocation>
</comment>
<gene>
    <name evidence="16" type="ORF">B7463_g1232</name>
</gene>
<proteinExistence type="inferred from homology"/>
<protein>
    <recommendedName>
        <fullName evidence="3 11">Mediator of RNA polymerase II transcription subunit 13</fullName>
    </recommendedName>
    <alternativeName>
        <fullName evidence="10 11">Mediator complex subunit 13</fullName>
    </alternativeName>
</protein>
<keyword evidence="8 11" id="KW-0539">Nucleus</keyword>
<dbReference type="Pfam" id="PF18296">
    <property type="entry name" value="MID_MedPIWI"/>
    <property type="match status" value="1"/>
</dbReference>